<gene>
    <name evidence="1" type="ORF">FZC76_06910</name>
</gene>
<dbReference type="RefSeq" id="WP_148987537.1">
    <property type="nucleotide sequence ID" value="NZ_VTEV01000003.1"/>
</dbReference>
<dbReference type="AlphaFoldDB" id="A0A5D4SZ08"/>
<accession>A0A5D4SZ08</accession>
<organism evidence="1 2">
    <name type="scientific">Sutcliffiella horikoshii</name>
    <dbReference type="NCBI Taxonomy" id="79883"/>
    <lineage>
        <taxon>Bacteria</taxon>
        <taxon>Bacillati</taxon>
        <taxon>Bacillota</taxon>
        <taxon>Bacilli</taxon>
        <taxon>Bacillales</taxon>
        <taxon>Bacillaceae</taxon>
        <taxon>Sutcliffiella</taxon>
    </lineage>
</organism>
<proteinExistence type="predicted"/>
<name>A0A5D4SZ08_9BACI</name>
<reference evidence="1 2" key="1">
    <citation type="submission" date="2019-08" db="EMBL/GenBank/DDBJ databases">
        <title>Bacillus genomes from the desert of Cuatro Cienegas, Coahuila.</title>
        <authorList>
            <person name="Olmedo-Alvarez G."/>
        </authorList>
    </citation>
    <scope>NUCLEOTIDE SEQUENCE [LARGE SCALE GENOMIC DNA]</scope>
    <source>
        <strain evidence="1 2">CH28_1T</strain>
    </source>
</reference>
<evidence type="ECO:0000313" key="2">
    <source>
        <dbReference type="Proteomes" id="UP000322524"/>
    </source>
</evidence>
<dbReference type="OrthoDB" id="2910064at2"/>
<comment type="caution">
    <text evidence="1">The sequence shown here is derived from an EMBL/GenBank/DDBJ whole genome shotgun (WGS) entry which is preliminary data.</text>
</comment>
<dbReference type="EMBL" id="VTEV01000003">
    <property type="protein sequence ID" value="TYS68670.1"/>
    <property type="molecule type" value="Genomic_DNA"/>
</dbReference>
<dbReference type="Proteomes" id="UP000322524">
    <property type="component" value="Unassembled WGS sequence"/>
</dbReference>
<sequence length="59" mass="7057">MIGKVTVWYMTEEERQDYIKKHPIGPKDEMDKKVPKGTAFADINTLTRNDRSKRTERRF</sequence>
<protein>
    <submittedName>
        <fullName evidence="1">Uncharacterized protein</fullName>
    </submittedName>
</protein>
<evidence type="ECO:0000313" key="1">
    <source>
        <dbReference type="EMBL" id="TYS68670.1"/>
    </source>
</evidence>